<keyword evidence="2" id="KW-1185">Reference proteome</keyword>
<dbReference type="AlphaFoldDB" id="A0A0P1A5C7"/>
<reference evidence="2" key="1">
    <citation type="submission" date="2014-09" db="EMBL/GenBank/DDBJ databases">
        <authorList>
            <person name="Sharma Rahul"/>
            <person name="Thines Marco"/>
        </authorList>
    </citation>
    <scope>NUCLEOTIDE SEQUENCE [LARGE SCALE GENOMIC DNA]</scope>
</reference>
<dbReference type="GeneID" id="36406499"/>
<evidence type="ECO:0000313" key="1">
    <source>
        <dbReference type="EMBL" id="CEG35570.1"/>
    </source>
</evidence>
<dbReference type="RefSeq" id="XP_024571939.1">
    <property type="nucleotide sequence ID" value="XM_024725648.1"/>
</dbReference>
<dbReference type="Proteomes" id="UP000054928">
    <property type="component" value="Unassembled WGS sequence"/>
</dbReference>
<evidence type="ECO:0000313" key="2">
    <source>
        <dbReference type="Proteomes" id="UP000054928"/>
    </source>
</evidence>
<accession>A0A0P1A5C7</accession>
<organism evidence="1 2">
    <name type="scientific">Plasmopara halstedii</name>
    <name type="common">Downy mildew of sunflower</name>
    <dbReference type="NCBI Taxonomy" id="4781"/>
    <lineage>
        <taxon>Eukaryota</taxon>
        <taxon>Sar</taxon>
        <taxon>Stramenopiles</taxon>
        <taxon>Oomycota</taxon>
        <taxon>Peronosporomycetes</taxon>
        <taxon>Peronosporales</taxon>
        <taxon>Peronosporaceae</taxon>
        <taxon>Plasmopara</taxon>
    </lineage>
</organism>
<protein>
    <submittedName>
        <fullName evidence="1">Uncharacterized protein</fullName>
    </submittedName>
</protein>
<proteinExistence type="predicted"/>
<name>A0A0P1A5C7_PLAHL</name>
<sequence>MRGLNVHHHILERMFVLFKICVAIALRVTFRELAGSEKPLLFKITCSPQEAQICKSSYCDTLFL</sequence>
<dbReference type="EMBL" id="CCYD01000053">
    <property type="protein sequence ID" value="CEG35570.1"/>
    <property type="molecule type" value="Genomic_DNA"/>
</dbReference>